<evidence type="ECO:0000256" key="4">
    <source>
        <dbReference type="ARBA" id="ARBA00022475"/>
    </source>
</evidence>
<keyword evidence="4 9" id="KW-1003">Cell membrane</keyword>
<dbReference type="PRINTS" id="PR00952">
    <property type="entry name" value="TYPE3IMQPROT"/>
</dbReference>
<dbReference type="Pfam" id="PF01313">
    <property type="entry name" value="Bac_export_3"/>
    <property type="match status" value="1"/>
</dbReference>
<protein>
    <recommendedName>
        <fullName evidence="3 9">Flagellar biosynthetic protein FliQ</fullName>
    </recommendedName>
</protein>
<evidence type="ECO:0000313" key="10">
    <source>
        <dbReference type="EMBL" id="KIE05508.1"/>
    </source>
</evidence>
<proteinExistence type="inferred from homology"/>
<keyword evidence="8 9" id="KW-0975">Bacterial flagellum</keyword>
<comment type="caution">
    <text evidence="10">The sequence shown here is derived from an EMBL/GenBank/DDBJ whole genome shotgun (WGS) entry which is preliminary data.</text>
</comment>
<organism evidence="10 11">
    <name type="scientific">Candidatus Jidaibacter acanthamoebae</name>
    <dbReference type="NCBI Taxonomy" id="86105"/>
    <lineage>
        <taxon>Bacteria</taxon>
        <taxon>Pseudomonadati</taxon>
        <taxon>Pseudomonadota</taxon>
        <taxon>Alphaproteobacteria</taxon>
        <taxon>Rickettsiales</taxon>
        <taxon>Candidatus Midichloriaceae</taxon>
        <taxon>Candidatus Jidaibacter</taxon>
    </lineage>
</organism>
<accession>A0A0C1QNB1</accession>
<dbReference type="InterPro" id="IPR006305">
    <property type="entry name" value="FliQ"/>
</dbReference>
<evidence type="ECO:0000256" key="7">
    <source>
        <dbReference type="ARBA" id="ARBA00023136"/>
    </source>
</evidence>
<evidence type="ECO:0000256" key="1">
    <source>
        <dbReference type="ARBA" id="ARBA00004651"/>
    </source>
</evidence>
<evidence type="ECO:0000256" key="5">
    <source>
        <dbReference type="ARBA" id="ARBA00022692"/>
    </source>
</evidence>
<evidence type="ECO:0000313" key="11">
    <source>
        <dbReference type="Proteomes" id="UP000031258"/>
    </source>
</evidence>
<comment type="function">
    <text evidence="9">Role in flagellar biosynthesis.</text>
</comment>
<dbReference type="GO" id="GO:0009425">
    <property type="term" value="C:bacterial-type flagellum basal body"/>
    <property type="evidence" value="ECO:0007669"/>
    <property type="project" value="UniProtKB-SubCell"/>
</dbReference>
<dbReference type="NCBIfam" id="TIGR01402">
    <property type="entry name" value="fliQ"/>
    <property type="match status" value="1"/>
</dbReference>
<dbReference type="PANTHER" id="PTHR34040">
    <property type="entry name" value="FLAGELLAR BIOSYNTHETIC PROTEIN FLIQ"/>
    <property type="match status" value="1"/>
</dbReference>
<dbReference type="GO" id="GO:0009306">
    <property type="term" value="P:protein secretion"/>
    <property type="evidence" value="ECO:0007669"/>
    <property type="project" value="InterPro"/>
</dbReference>
<reference evidence="10 11" key="1">
    <citation type="submission" date="2014-11" db="EMBL/GenBank/DDBJ databases">
        <title>A Rickettsiales Symbiont of Amoebae With Ancient Features.</title>
        <authorList>
            <person name="Schulz F."/>
            <person name="Martijn J."/>
            <person name="Wascher F."/>
            <person name="Kostanjsek R."/>
            <person name="Ettema T.J."/>
            <person name="Horn M."/>
        </authorList>
    </citation>
    <scope>NUCLEOTIDE SEQUENCE [LARGE SCALE GENOMIC DNA]</scope>
    <source>
        <strain evidence="10 11">UWC36</strain>
    </source>
</reference>
<evidence type="ECO:0000256" key="3">
    <source>
        <dbReference type="ARBA" id="ARBA00021718"/>
    </source>
</evidence>
<dbReference type="PATRIC" id="fig|86105.3.peg.597"/>
<comment type="similarity">
    <text evidence="2 9">Belongs to the FliQ/MopD/SpaQ family.</text>
</comment>
<dbReference type="STRING" id="86105.NF27_DP00520"/>
<keyword evidence="10" id="KW-0966">Cell projection</keyword>
<dbReference type="Proteomes" id="UP000031258">
    <property type="component" value="Unassembled WGS sequence"/>
</dbReference>
<evidence type="ECO:0000256" key="8">
    <source>
        <dbReference type="ARBA" id="ARBA00023143"/>
    </source>
</evidence>
<dbReference type="PANTHER" id="PTHR34040:SF2">
    <property type="entry name" value="FLAGELLAR BIOSYNTHETIC PROTEIN FLIQ"/>
    <property type="match status" value="1"/>
</dbReference>
<keyword evidence="6 9" id="KW-1133">Transmembrane helix</keyword>
<comment type="subcellular location">
    <subcellularLocation>
        <location evidence="1 9">Cell membrane</location>
        <topology evidence="1">Multi-pass membrane protein</topology>
    </subcellularLocation>
    <subcellularLocation>
        <location evidence="9">Bacterial flagellum basal body</location>
    </subcellularLocation>
</comment>
<dbReference type="PIRSF" id="PIRSF004669">
    <property type="entry name" value="FliQ"/>
    <property type="match status" value="1"/>
</dbReference>
<keyword evidence="10" id="KW-0282">Flagellum</keyword>
<feature type="transmembrane region" description="Helical" evidence="9">
    <location>
        <begin position="21"/>
        <end position="42"/>
    </location>
</feature>
<dbReference type="AlphaFoldDB" id="A0A0C1QNB1"/>
<evidence type="ECO:0000256" key="6">
    <source>
        <dbReference type="ARBA" id="ARBA00022989"/>
    </source>
</evidence>
<keyword evidence="11" id="KW-1185">Reference proteome</keyword>
<dbReference type="EMBL" id="JSWE01000092">
    <property type="protein sequence ID" value="KIE05508.1"/>
    <property type="molecule type" value="Genomic_DNA"/>
</dbReference>
<name>A0A0C1QNB1_9RICK</name>
<evidence type="ECO:0000256" key="2">
    <source>
        <dbReference type="ARBA" id="ARBA00006156"/>
    </source>
</evidence>
<keyword evidence="7 9" id="KW-0472">Membrane</keyword>
<dbReference type="GO" id="GO:0044780">
    <property type="term" value="P:bacterial-type flagellum assembly"/>
    <property type="evidence" value="ECO:0007669"/>
    <property type="project" value="InterPro"/>
</dbReference>
<dbReference type="GO" id="GO:0005886">
    <property type="term" value="C:plasma membrane"/>
    <property type="evidence" value="ECO:0007669"/>
    <property type="project" value="UniProtKB-SubCell"/>
</dbReference>
<sequence>MMEPNLIIDIAKEAIWVYFKLALPLLLISLFIGLVISLFQALTQIQEATLSFVPKVIVVFLSLIFLFPFIGSSLSDFSDHLFSFMINLD</sequence>
<gene>
    <name evidence="9" type="primary">fliQ</name>
    <name evidence="10" type="ORF">NF27_DP00520</name>
</gene>
<keyword evidence="5 9" id="KW-0812">Transmembrane</keyword>
<feature type="transmembrane region" description="Helical" evidence="9">
    <location>
        <begin position="48"/>
        <end position="70"/>
    </location>
</feature>
<dbReference type="InterPro" id="IPR002191">
    <property type="entry name" value="Bac_export_3"/>
</dbReference>
<keyword evidence="10" id="KW-0969">Cilium</keyword>
<evidence type="ECO:0000256" key="9">
    <source>
        <dbReference type="RuleBase" id="RU364090"/>
    </source>
</evidence>